<feature type="transmembrane region" description="Helical" evidence="1">
    <location>
        <begin position="6"/>
        <end position="24"/>
    </location>
</feature>
<evidence type="ECO:0000313" key="3">
    <source>
        <dbReference type="Proteomes" id="UP000433104"/>
    </source>
</evidence>
<sequence length="188" mass="19197">MSLYPQTFAPTLAMALVVGGLIVFGSRAERLASGLGRSLGKSLPFVASLLAAAIVSASSATLGHLALRAFSGELLLVLTAGALFLAGIRLLIWSEQRLPAEPTRSLGAATLALSGLLVFDAAPLVLFALTMMTGQPVAIAIGGMLGIAAGIALSRPIAAKDRVRIRYRFALAPVLFASVAAAITAFPA</sequence>
<evidence type="ECO:0000256" key="1">
    <source>
        <dbReference type="SAM" id="Phobius"/>
    </source>
</evidence>
<dbReference type="RefSeq" id="WP_160685184.1">
    <property type="nucleotide sequence ID" value="NZ_WTYW01000006.1"/>
</dbReference>
<keyword evidence="1" id="KW-0812">Transmembrane</keyword>
<dbReference type="AlphaFoldDB" id="A0A844ZJC9"/>
<dbReference type="EMBL" id="WTYW01000006">
    <property type="protein sequence ID" value="MXO87017.1"/>
    <property type="molecule type" value="Genomic_DNA"/>
</dbReference>
<dbReference type="Proteomes" id="UP000433104">
    <property type="component" value="Unassembled WGS sequence"/>
</dbReference>
<keyword evidence="1" id="KW-0472">Membrane</keyword>
<comment type="caution">
    <text evidence="2">The sequence shown here is derived from an EMBL/GenBank/DDBJ whole genome shotgun (WGS) entry which is preliminary data.</text>
</comment>
<proteinExistence type="predicted"/>
<accession>A0A844ZJC9</accession>
<feature type="transmembrane region" description="Helical" evidence="1">
    <location>
        <begin position="135"/>
        <end position="153"/>
    </location>
</feature>
<evidence type="ECO:0000313" key="2">
    <source>
        <dbReference type="EMBL" id="MXO87017.1"/>
    </source>
</evidence>
<feature type="transmembrane region" description="Helical" evidence="1">
    <location>
        <begin position="165"/>
        <end position="186"/>
    </location>
</feature>
<feature type="transmembrane region" description="Helical" evidence="1">
    <location>
        <begin position="105"/>
        <end position="129"/>
    </location>
</feature>
<feature type="transmembrane region" description="Helical" evidence="1">
    <location>
        <begin position="73"/>
        <end position="93"/>
    </location>
</feature>
<keyword evidence="1" id="KW-1133">Transmembrane helix</keyword>
<organism evidence="2 3">
    <name type="scientific">Parapontixanthobacter aurantiacus</name>
    <dbReference type="NCBI Taxonomy" id="1463599"/>
    <lineage>
        <taxon>Bacteria</taxon>
        <taxon>Pseudomonadati</taxon>
        <taxon>Pseudomonadota</taxon>
        <taxon>Alphaproteobacteria</taxon>
        <taxon>Sphingomonadales</taxon>
        <taxon>Erythrobacteraceae</taxon>
        <taxon>Parapontixanthobacter</taxon>
    </lineage>
</organism>
<gene>
    <name evidence="2" type="ORF">GRI38_13365</name>
</gene>
<reference evidence="2 3" key="1">
    <citation type="submission" date="2019-12" db="EMBL/GenBank/DDBJ databases">
        <title>Genomic-based taxomic classification of the family Erythrobacteraceae.</title>
        <authorList>
            <person name="Xu L."/>
        </authorList>
    </citation>
    <scope>NUCLEOTIDE SEQUENCE [LARGE SCALE GENOMIC DNA]</scope>
    <source>
        <strain evidence="2 3">MCCC 1A09962</strain>
    </source>
</reference>
<evidence type="ECO:0008006" key="4">
    <source>
        <dbReference type="Google" id="ProtNLM"/>
    </source>
</evidence>
<feature type="transmembrane region" description="Helical" evidence="1">
    <location>
        <begin position="45"/>
        <end position="67"/>
    </location>
</feature>
<keyword evidence="3" id="KW-1185">Reference proteome</keyword>
<protein>
    <recommendedName>
        <fullName evidence="4">GDT1 family protein</fullName>
    </recommendedName>
</protein>
<name>A0A844ZJC9_9SPHN</name>